<evidence type="ECO:0000256" key="1">
    <source>
        <dbReference type="SAM" id="MobiDB-lite"/>
    </source>
</evidence>
<feature type="transmembrane region" description="Helical" evidence="2">
    <location>
        <begin position="91"/>
        <end position="112"/>
    </location>
</feature>
<evidence type="ECO:0000256" key="2">
    <source>
        <dbReference type="SAM" id="Phobius"/>
    </source>
</evidence>
<organism evidence="3 4">
    <name type="scientific">Circinella minor</name>
    <dbReference type="NCBI Taxonomy" id="1195481"/>
    <lineage>
        <taxon>Eukaryota</taxon>
        <taxon>Fungi</taxon>
        <taxon>Fungi incertae sedis</taxon>
        <taxon>Mucoromycota</taxon>
        <taxon>Mucoromycotina</taxon>
        <taxon>Mucoromycetes</taxon>
        <taxon>Mucorales</taxon>
        <taxon>Lichtheimiaceae</taxon>
        <taxon>Circinella</taxon>
    </lineage>
</organism>
<feature type="region of interest" description="Disordered" evidence="1">
    <location>
        <begin position="312"/>
        <end position="342"/>
    </location>
</feature>
<proteinExistence type="predicted"/>
<feature type="transmembrane region" description="Helical" evidence="2">
    <location>
        <begin position="217"/>
        <end position="236"/>
    </location>
</feature>
<feature type="transmembrane region" description="Helical" evidence="2">
    <location>
        <begin position="25"/>
        <end position="44"/>
    </location>
</feature>
<keyword evidence="2" id="KW-0472">Membrane</keyword>
<accession>A0A8H7RY22</accession>
<evidence type="ECO:0000313" key="4">
    <source>
        <dbReference type="Proteomes" id="UP000646827"/>
    </source>
</evidence>
<dbReference type="OrthoDB" id="3210850at2759"/>
<feature type="compositionally biased region" description="Polar residues" evidence="1">
    <location>
        <begin position="325"/>
        <end position="342"/>
    </location>
</feature>
<name>A0A8H7RY22_9FUNG</name>
<feature type="transmembrane region" description="Helical" evidence="2">
    <location>
        <begin position="133"/>
        <end position="154"/>
    </location>
</feature>
<reference evidence="3 4" key="1">
    <citation type="submission" date="2020-12" db="EMBL/GenBank/DDBJ databases">
        <title>Metabolic potential, ecology and presence of endohyphal bacteria is reflected in genomic diversity of Mucoromycotina.</title>
        <authorList>
            <person name="Muszewska A."/>
            <person name="Okrasinska A."/>
            <person name="Steczkiewicz K."/>
            <person name="Drgas O."/>
            <person name="Orlowska M."/>
            <person name="Perlinska-Lenart U."/>
            <person name="Aleksandrzak-Piekarczyk T."/>
            <person name="Szatraj K."/>
            <person name="Zielenkiewicz U."/>
            <person name="Pilsyk S."/>
            <person name="Malc E."/>
            <person name="Mieczkowski P."/>
            <person name="Kruszewska J.S."/>
            <person name="Biernat P."/>
            <person name="Pawlowska J."/>
        </authorList>
    </citation>
    <scope>NUCLEOTIDE SEQUENCE [LARGE SCALE GENOMIC DNA]</scope>
    <source>
        <strain evidence="3 4">CBS 142.35</strain>
    </source>
</reference>
<dbReference type="Proteomes" id="UP000646827">
    <property type="component" value="Unassembled WGS sequence"/>
</dbReference>
<comment type="caution">
    <text evidence="3">The sequence shown here is derived from an EMBL/GenBank/DDBJ whole genome shotgun (WGS) entry which is preliminary data.</text>
</comment>
<keyword evidence="2" id="KW-0812">Transmembrane</keyword>
<dbReference type="PANTHER" id="PTHR38848">
    <property type="entry name" value="G-PROTEIN COUPLED RECEPTORS FAMILY 3 PROFILE DOMAIN-CONTAINING PROTEIN"/>
    <property type="match status" value="1"/>
</dbReference>
<feature type="transmembrane region" description="Helical" evidence="2">
    <location>
        <begin position="174"/>
        <end position="196"/>
    </location>
</feature>
<protein>
    <submittedName>
        <fullName evidence="3">Uncharacterized protein</fullName>
    </submittedName>
</protein>
<keyword evidence="4" id="KW-1185">Reference proteome</keyword>
<dbReference type="EMBL" id="JAEPRB010000213">
    <property type="protein sequence ID" value="KAG2218730.1"/>
    <property type="molecule type" value="Genomic_DNA"/>
</dbReference>
<sequence>MASKFPGIPGPIFDPNIIGPDPLELGSEFISLACITVLAVALGIKTDGEKLKSLNYGRALVIILYFFSWAFSVTSIVIVSTNNGNMISCTLGMLSCDVFYAGSKIAIYAWLIERVHMVTAVKTVRLKTCQYKFHIVLLCPYVLIFILMVTYRNIYLEDDGKCIIGLQPVASVPLLIYDFIFNLYLTWLFMAPLMNVGRNTRTDWKSTKLYRLARKTLVASLVCLMISFLNVLVVVLTTGHERGLVCLTMCTLDVTINVVTVHWVTTSGGKKNGQTDTRAKNLHTTDHITGEMTFDGDVHAANHERSMKYDLPVVHPSNTEDDTNSTRSTDMTISTKQHINKY</sequence>
<gene>
    <name evidence="3" type="ORF">INT45_006882</name>
</gene>
<evidence type="ECO:0000313" key="3">
    <source>
        <dbReference type="EMBL" id="KAG2218730.1"/>
    </source>
</evidence>
<feature type="transmembrane region" description="Helical" evidence="2">
    <location>
        <begin position="56"/>
        <end position="79"/>
    </location>
</feature>
<keyword evidence="2" id="KW-1133">Transmembrane helix</keyword>
<dbReference type="AlphaFoldDB" id="A0A8H7RY22"/>
<dbReference type="PANTHER" id="PTHR38848:SF3">
    <property type="entry name" value="G-PROTEIN COUPLED RECEPTORS FAMILY 3 PROFILE DOMAIN-CONTAINING PROTEIN"/>
    <property type="match status" value="1"/>
</dbReference>